<proteinExistence type="predicted"/>
<evidence type="ECO:0000313" key="4">
    <source>
        <dbReference type="Proteomes" id="UP001327093"/>
    </source>
</evidence>
<feature type="region of interest" description="Disordered" evidence="1">
    <location>
        <begin position="453"/>
        <end position="484"/>
    </location>
</feature>
<comment type="caution">
    <text evidence="3">The sequence shown here is derived from an EMBL/GenBank/DDBJ whole genome shotgun (WGS) entry which is preliminary data.</text>
</comment>
<dbReference type="InterPro" id="IPR003593">
    <property type="entry name" value="AAA+_ATPase"/>
</dbReference>
<gene>
    <name evidence="3" type="ORF">R4I43_08240</name>
</gene>
<sequence length="484" mass="53457">MSREDHWFWKAAGQQPYTPSLAPEPGVPVARNDDPGARLWVSAMLRATCDEMAGTHEGERNDVLNRKAYRLGTFVAGGYLEYDCAWDALYDAALGSGLGASEIVRTMRNGFRDAEKEPAVLQLAPQAEVPDAEVLEVEEEKAEELRLRFVRGGEFLFDSPVELDALWGEEQQVMWAAGEALLFFGPPGVGKTTLAQQLALARCGLLDRELLGLPVKATGSKVLYLAMDRPRQIARSMRRMVSPADRLLLDERLVVWKGPPPGDVAEHPALFRWLAEQAGADTIVVDSIKDAAVGLVESKSAGHYNRARQTALAAGIEVLEIAHPRKRGGGEHRGAGSIDDIHGGMELGAGVGSAVYVDGEPGDLVVWLRHRKKPAEEVGPMQLLHDHDTGRTTIYQRVTVLDVLRSEPATWFSPMDIARRLEEVDKPTEAQKQAVRRDLNSLVDRELATWQESGEERYRQKRYRLAEPAPGPDFGPPQALWNDD</sequence>
<protein>
    <submittedName>
        <fullName evidence="3">AAA family ATPase</fullName>
    </submittedName>
</protein>
<dbReference type="SUPFAM" id="SSF52540">
    <property type="entry name" value="P-loop containing nucleoside triphosphate hydrolases"/>
    <property type="match status" value="1"/>
</dbReference>
<evidence type="ECO:0000259" key="2">
    <source>
        <dbReference type="SMART" id="SM00382"/>
    </source>
</evidence>
<dbReference type="Gene3D" id="3.40.50.300">
    <property type="entry name" value="P-loop containing nucleotide triphosphate hydrolases"/>
    <property type="match status" value="1"/>
</dbReference>
<dbReference type="RefSeq" id="WP_324264945.1">
    <property type="nucleotide sequence ID" value="NZ_JAWLNX010000004.1"/>
</dbReference>
<dbReference type="InterPro" id="IPR027417">
    <property type="entry name" value="P-loop_NTPase"/>
</dbReference>
<name>A0ABU6A7M7_9PSEU</name>
<dbReference type="EMBL" id="JAWLNX010000004">
    <property type="protein sequence ID" value="MEB3367394.1"/>
    <property type="molecule type" value="Genomic_DNA"/>
</dbReference>
<accession>A0ABU6A7M7</accession>
<evidence type="ECO:0000256" key="1">
    <source>
        <dbReference type="SAM" id="MobiDB-lite"/>
    </source>
</evidence>
<dbReference type="Pfam" id="PF13481">
    <property type="entry name" value="AAA_25"/>
    <property type="match status" value="1"/>
</dbReference>
<keyword evidence="4" id="KW-1185">Reference proteome</keyword>
<reference evidence="3 4" key="1">
    <citation type="submission" date="2023-10" db="EMBL/GenBank/DDBJ databases">
        <title>Saccharopolyspora sp. nov., isolated from mangrove soil.</title>
        <authorList>
            <person name="Lu Y."/>
            <person name="Liu W."/>
        </authorList>
    </citation>
    <scope>NUCLEOTIDE SEQUENCE [LARGE SCALE GENOMIC DNA]</scope>
    <source>
        <strain evidence="3 4">S2-29</strain>
    </source>
</reference>
<feature type="domain" description="AAA+ ATPase" evidence="2">
    <location>
        <begin position="177"/>
        <end position="428"/>
    </location>
</feature>
<dbReference type="Proteomes" id="UP001327093">
    <property type="component" value="Unassembled WGS sequence"/>
</dbReference>
<dbReference type="SMART" id="SM00382">
    <property type="entry name" value="AAA"/>
    <property type="match status" value="1"/>
</dbReference>
<evidence type="ECO:0000313" key="3">
    <source>
        <dbReference type="EMBL" id="MEB3367394.1"/>
    </source>
</evidence>
<organism evidence="3 4">
    <name type="scientific">Saccharopolyspora mangrovi</name>
    <dbReference type="NCBI Taxonomy" id="3082379"/>
    <lineage>
        <taxon>Bacteria</taxon>
        <taxon>Bacillati</taxon>
        <taxon>Actinomycetota</taxon>
        <taxon>Actinomycetes</taxon>
        <taxon>Pseudonocardiales</taxon>
        <taxon>Pseudonocardiaceae</taxon>
        <taxon>Saccharopolyspora</taxon>
    </lineage>
</organism>